<gene>
    <name evidence="2" type="ORF">B296_00043878</name>
</gene>
<name>A0A426YMB0_ENSVE</name>
<keyword evidence="1" id="KW-1133">Transmembrane helix</keyword>
<keyword evidence="1" id="KW-0472">Membrane</keyword>
<feature type="transmembrane region" description="Helical" evidence="1">
    <location>
        <begin position="144"/>
        <end position="165"/>
    </location>
</feature>
<feature type="non-terminal residue" evidence="2">
    <location>
        <position position="179"/>
    </location>
</feature>
<organism evidence="2 3">
    <name type="scientific">Ensete ventricosum</name>
    <name type="common">Abyssinian banana</name>
    <name type="synonym">Musa ensete</name>
    <dbReference type="NCBI Taxonomy" id="4639"/>
    <lineage>
        <taxon>Eukaryota</taxon>
        <taxon>Viridiplantae</taxon>
        <taxon>Streptophyta</taxon>
        <taxon>Embryophyta</taxon>
        <taxon>Tracheophyta</taxon>
        <taxon>Spermatophyta</taxon>
        <taxon>Magnoliopsida</taxon>
        <taxon>Liliopsida</taxon>
        <taxon>Zingiberales</taxon>
        <taxon>Musaceae</taxon>
        <taxon>Ensete</taxon>
    </lineage>
</organism>
<protein>
    <submittedName>
        <fullName evidence="2">Uncharacterized protein</fullName>
    </submittedName>
</protein>
<dbReference type="PANTHER" id="PTHR19328:SF13">
    <property type="entry name" value="HIPL1 PROTEIN"/>
    <property type="match status" value="1"/>
</dbReference>
<dbReference type="EMBL" id="AMZH03011451">
    <property type="protein sequence ID" value="RRT52859.1"/>
    <property type="molecule type" value="Genomic_DNA"/>
</dbReference>
<keyword evidence="1" id="KW-0812">Transmembrane</keyword>
<proteinExistence type="predicted"/>
<evidence type="ECO:0000313" key="3">
    <source>
        <dbReference type="Proteomes" id="UP000287651"/>
    </source>
</evidence>
<accession>A0A426YMB0</accession>
<dbReference type="Proteomes" id="UP000287651">
    <property type="component" value="Unassembled WGS sequence"/>
</dbReference>
<sequence>MFRYLYADLYGGAIWAGIEVPENSGNYTSTMIPFSCAKNSPIPCDTAAGSHLPSLGFIYSFGEDNSKDVFLLISVGVYRIVPPSRCNYACPKENTTDCCKSSSWPVDQLSGGEEGGGLIADLEMKAALSPLHVRSPAIMVDRKWIVPLAVGATVSLVLLLFLTTLSSPDAPLALLPLSL</sequence>
<comment type="caution">
    <text evidence="2">The sequence shown here is derived from an EMBL/GenBank/DDBJ whole genome shotgun (WGS) entry which is preliminary data.</text>
</comment>
<evidence type="ECO:0000256" key="1">
    <source>
        <dbReference type="SAM" id="Phobius"/>
    </source>
</evidence>
<reference evidence="2 3" key="1">
    <citation type="journal article" date="2014" name="Agronomy (Basel)">
        <title>A Draft Genome Sequence for Ensete ventricosum, the Drought-Tolerant Tree Against Hunger.</title>
        <authorList>
            <person name="Harrison J."/>
            <person name="Moore K.A."/>
            <person name="Paszkiewicz K."/>
            <person name="Jones T."/>
            <person name="Grant M."/>
            <person name="Ambacheew D."/>
            <person name="Muzemil S."/>
            <person name="Studholme D.J."/>
        </authorList>
    </citation>
    <scope>NUCLEOTIDE SEQUENCE [LARGE SCALE GENOMIC DNA]</scope>
</reference>
<dbReference type="AlphaFoldDB" id="A0A426YMB0"/>
<dbReference type="PANTHER" id="PTHR19328">
    <property type="entry name" value="HEDGEHOG-INTERACTING PROTEIN"/>
    <property type="match status" value="1"/>
</dbReference>
<evidence type="ECO:0000313" key="2">
    <source>
        <dbReference type="EMBL" id="RRT52859.1"/>
    </source>
</evidence>